<organism evidence="1 2">
    <name type="scientific">Paenibacillus haidiansis</name>
    <dbReference type="NCBI Taxonomy" id="1574488"/>
    <lineage>
        <taxon>Bacteria</taxon>
        <taxon>Bacillati</taxon>
        <taxon>Bacillota</taxon>
        <taxon>Bacilli</taxon>
        <taxon>Bacillales</taxon>
        <taxon>Paenibacillaceae</taxon>
        <taxon>Paenibacillus</taxon>
    </lineage>
</organism>
<name>A0ABU7VNP5_9BACL</name>
<dbReference type="Proteomes" id="UP001306950">
    <property type="component" value="Unassembled WGS sequence"/>
</dbReference>
<proteinExistence type="predicted"/>
<sequence>MAKTDWNLHDTVRPEDMNELGEELNSHAAAISKLETRLDTGEYADITLQPGLQVISAERDARFRLGEVRGRTLVNLLGSDGSGEVLNRLAASVATVTLDTSTNSSAKTSLLVTSTGTSAFGVYKDFSVFDKSKYYIALASIKIGTSSRADLRITKSDFTVVKSSGYHTNQNFQTFFVSFSPTELESIDTLRLYARFEGGSIGLTGNVNSIRLYEISKDEYIALSGMTTAQIELKYPYTEGIKGVDSPYVIRYGENLLPPFYEWTQHPRLSVISRYKAQINATADFHNTYYRMPLPVGEKFIFSGEFSGDVGGYIHIRAYDSAGAIIPDLNIITPQFKTGLHSLKFTVPNGAEFVEIVFTNIGIGTFTLENPMLTLGSESKTFKPLKDTMLAFQTELHANPTDGSSPDELFEKDGQYFRLAKWKKVVLDGSQDWQHPTGAIFSGYKRVTIPFSEGNGAATNSQVATKYNGSLLTNFTAGDTSAFTGGDQIVLNSSFNHKIQMTVRNTDSGWGELAESDTFSGDGATKSYILTPTNTNTLIPSTISIKIGGVATTAFSVSGNVITFTTAPTSGTSNIVVSYTSAYVPSVDEIKAYFMGWRMYIGGSATGEPYNGTGTKSWGKIYSGVGSVSGIPGLVASSGTTTLPTTMNDQGYTPYQLLYRLTSGIVEPIVSEGALTLHEGKNMIEIGTGIVLRERVTPQYFSTTDSWYVNSSYVGWEASRLKNKTLKILSLYDDSLKDNNWKIELSGTTVYGDSFGKERACINNSNYNKSGVYSVTYIKLDKFPIQPISGNVAMNENMQLSDLTSGIAEALHRVSVVEQIPKSKIVELFSGNVGTAGTVINFPVDITQFDYLKVTVNNNGYTDHIWQYKDRSYFYCRQPNITDTGSSLALSISEMRLDLLNNYSAVFSFTNLWQWYPTVNYVVPVATPNSVSSDTLKLAKISGVKV</sequence>
<protein>
    <submittedName>
        <fullName evidence="1">Uncharacterized protein</fullName>
    </submittedName>
</protein>
<accession>A0ABU7VNP5</accession>
<comment type="caution">
    <text evidence="1">The sequence shown here is derived from an EMBL/GenBank/DDBJ whole genome shotgun (WGS) entry which is preliminary data.</text>
</comment>
<evidence type="ECO:0000313" key="1">
    <source>
        <dbReference type="EMBL" id="MEF2964923.1"/>
    </source>
</evidence>
<keyword evidence="2" id="KW-1185">Reference proteome</keyword>
<evidence type="ECO:0000313" key="2">
    <source>
        <dbReference type="Proteomes" id="UP001306950"/>
    </source>
</evidence>
<dbReference type="EMBL" id="JAZHPZ010000001">
    <property type="protein sequence ID" value="MEF2964923.1"/>
    <property type="molecule type" value="Genomic_DNA"/>
</dbReference>
<reference evidence="1 2" key="1">
    <citation type="submission" date="2024-02" db="EMBL/GenBank/DDBJ databases">
        <title>A nitrogen-fixing paenibacillus bacterium.</title>
        <authorList>
            <person name="Zhang W.L."/>
            <person name="Chen S.F."/>
        </authorList>
    </citation>
    <scope>NUCLEOTIDE SEQUENCE [LARGE SCALE GENOMIC DNA]</scope>
    <source>
        <strain evidence="1 2">M1</strain>
    </source>
</reference>
<gene>
    <name evidence="1" type="ORF">V3851_03695</name>
</gene>
<dbReference type="RefSeq" id="WP_331845118.1">
    <property type="nucleotide sequence ID" value="NZ_JAZHPZ010000001.1"/>
</dbReference>